<evidence type="ECO:0000313" key="2">
    <source>
        <dbReference type="Proteomes" id="UP000180246"/>
    </source>
</evidence>
<comment type="caution">
    <text evidence="1">The sequence shown here is derived from an EMBL/GenBank/DDBJ whole genome shotgun (WGS) entry which is preliminary data.</text>
</comment>
<dbReference type="AlphaFoldDB" id="A0A1S2N690"/>
<dbReference type="Proteomes" id="UP000180246">
    <property type="component" value="Unassembled WGS sequence"/>
</dbReference>
<gene>
    <name evidence="1" type="ORF">LO55_5114</name>
</gene>
<reference evidence="1 2" key="1">
    <citation type="submission" date="2014-10" db="EMBL/GenBank/DDBJ databases">
        <authorList>
            <person name="Seo M.-J."/>
            <person name="Seok Y.J."/>
            <person name="Cha I.-T."/>
        </authorList>
    </citation>
    <scope>NUCLEOTIDE SEQUENCE [LARGE SCALE GENOMIC DNA]</scope>
    <source>
        <strain evidence="1 2">NEU</strain>
    </source>
</reference>
<proteinExistence type="predicted"/>
<evidence type="ECO:0000313" key="1">
    <source>
        <dbReference type="EMBL" id="OIJ40330.1"/>
    </source>
</evidence>
<dbReference type="EMBL" id="JRYB01000001">
    <property type="protein sequence ID" value="OIJ40330.1"/>
    <property type="molecule type" value="Genomic_DNA"/>
</dbReference>
<organism evidence="1 2">
    <name type="scientific">Massilia timonae</name>
    <dbReference type="NCBI Taxonomy" id="47229"/>
    <lineage>
        <taxon>Bacteria</taxon>
        <taxon>Pseudomonadati</taxon>
        <taxon>Pseudomonadota</taxon>
        <taxon>Betaproteobacteria</taxon>
        <taxon>Burkholderiales</taxon>
        <taxon>Oxalobacteraceae</taxon>
        <taxon>Telluria group</taxon>
        <taxon>Massilia</taxon>
    </lineage>
</organism>
<protein>
    <submittedName>
        <fullName evidence="1">Uncharacterized protein</fullName>
    </submittedName>
</protein>
<accession>A0A1S2N690</accession>
<sequence>MRLGVAAGGLALVKTSRLFGGAPLALSEQPLDLFAPDALARGLPMLFADLPVKGWPVSVVLADELVRLWQVPPPPGATRMGDLEAAAALRFQHLFGASGADWKISADWDAVDPFLAAAAPVALLDALAAAAREHGFHLVEVSPQFVAAMNAWRRERRPGAWFGLVHGGVLSLAAYEGRKLAAVRSAPIPAGADRDWLESHIAREALRVGIARPERLQLSGAAPAAWASSPGRLKFACSLLEQLDDWSELARLARTGVPA</sequence>
<name>A0A1S2N690_9BURK</name>